<evidence type="ECO:0000313" key="1">
    <source>
        <dbReference type="EMBL" id="GGE42606.1"/>
    </source>
</evidence>
<proteinExistence type="predicted"/>
<dbReference type="Proteomes" id="UP000622648">
    <property type="component" value="Unassembled WGS sequence"/>
</dbReference>
<evidence type="ECO:0000313" key="2">
    <source>
        <dbReference type="EMBL" id="TCO31041.1"/>
    </source>
</evidence>
<accession>A0A4R2HQH0</accession>
<comment type="caution">
    <text evidence="2">The sequence shown here is derived from an EMBL/GenBank/DDBJ whole genome shotgun (WGS) entry which is preliminary data.</text>
</comment>
<reference evidence="1" key="1">
    <citation type="journal article" date="2014" name="Int. J. Syst. Evol. Microbiol.">
        <title>Complete genome of a new Firmicutes species belonging to the dominant human colonic microbiota ('Ruminococcus bicirculans') reveals two chromosomes and a selective capacity to utilize plant glucans.</title>
        <authorList>
            <consortium name="NISC Comparative Sequencing Program"/>
            <person name="Wegmann U."/>
            <person name="Louis P."/>
            <person name="Goesmann A."/>
            <person name="Henrissat B."/>
            <person name="Duncan S.H."/>
            <person name="Flint H.J."/>
        </authorList>
    </citation>
    <scope>NUCLEOTIDE SEQUENCE</scope>
    <source>
        <strain evidence="1">CGMCC 1.15644</strain>
    </source>
</reference>
<dbReference type="EMBL" id="BMJO01000001">
    <property type="protein sequence ID" value="GGE42606.1"/>
    <property type="molecule type" value="Genomic_DNA"/>
</dbReference>
<reference evidence="1" key="4">
    <citation type="submission" date="2024-05" db="EMBL/GenBank/DDBJ databases">
        <authorList>
            <person name="Sun Q."/>
            <person name="Zhou Y."/>
        </authorList>
    </citation>
    <scope>NUCLEOTIDE SEQUENCE</scope>
    <source>
        <strain evidence="1">CGMCC 1.15644</strain>
    </source>
</reference>
<dbReference type="AlphaFoldDB" id="A0A4R2HQH0"/>
<reference evidence="4" key="2">
    <citation type="journal article" date="2019" name="Int. J. Syst. Evol. Microbiol.">
        <title>The Global Catalogue of Microorganisms (GCM) 10K type strain sequencing project: providing services to taxonomists for standard genome sequencing and annotation.</title>
        <authorList>
            <consortium name="The Broad Institute Genomics Platform"/>
            <consortium name="The Broad Institute Genome Sequencing Center for Infectious Disease"/>
            <person name="Wu L."/>
            <person name="Ma J."/>
        </authorList>
    </citation>
    <scope>NUCLEOTIDE SEQUENCE [LARGE SCALE GENOMIC DNA]</scope>
    <source>
        <strain evidence="4">CGMCC 1.15644</strain>
    </source>
</reference>
<organism evidence="2 3">
    <name type="scientific">Pedobacter psychrotolerans</name>
    <dbReference type="NCBI Taxonomy" id="1843235"/>
    <lineage>
        <taxon>Bacteria</taxon>
        <taxon>Pseudomonadati</taxon>
        <taxon>Bacteroidota</taxon>
        <taxon>Sphingobacteriia</taxon>
        <taxon>Sphingobacteriales</taxon>
        <taxon>Sphingobacteriaceae</taxon>
        <taxon>Pedobacter</taxon>
    </lineage>
</organism>
<name>A0A4R2HQH0_9SPHI</name>
<dbReference type="Proteomes" id="UP000295684">
    <property type="component" value="Unassembled WGS sequence"/>
</dbReference>
<dbReference type="EMBL" id="SLWO01000001">
    <property type="protein sequence ID" value="TCO31041.1"/>
    <property type="molecule type" value="Genomic_DNA"/>
</dbReference>
<reference evidence="2 3" key="3">
    <citation type="submission" date="2019-03" db="EMBL/GenBank/DDBJ databases">
        <title>Genomic Encyclopedia of Type Strains, Phase IV (KMG-IV): sequencing the most valuable type-strain genomes for metagenomic binning, comparative biology and taxonomic classification.</title>
        <authorList>
            <person name="Goeker M."/>
        </authorList>
    </citation>
    <scope>NUCLEOTIDE SEQUENCE [LARGE SCALE GENOMIC DNA]</scope>
    <source>
        <strain evidence="2 3">DSM 103236</strain>
    </source>
</reference>
<keyword evidence="4" id="KW-1185">Reference proteome</keyword>
<evidence type="ECO:0000313" key="3">
    <source>
        <dbReference type="Proteomes" id="UP000295684"/>
    </source>
</evidence>
<protein>
    <submittedName>
        <fullName evidence="2">Uncharacterized protein</fullName>
    </submittedName>
</protein>
<gene>
    <name evidence="2" type="ORF">EV200_101487</name>
    <name evidence="1" type="ORF">GCM10011413_05720</name>
</gene>
<sequence>MVPEKLKEVKKKLENGERVEPISVRDFLYWFWSPCWRTRAACGFDTDAS</sequence>
<evidence type="ECO:0000313" key="4">
    <source>
        <dbReference type="Proteomes" id="UP000622648"/>
    </source>
</evidence>